<evidence type="ECO:0000256" key="3">
    <source>
        <dbReference type="ARBA" id="ARBA00022771"/>
    </source>
</evidence>
<feature type="compositionally biased region" description="Low complexity" evidence="8">
    <location>
        <begin position="530"/>
        <end position="546"/>
    </location>
</feature>
<dbReference type="Pfam" id="PF11754">
    <property type="entry name" value="Velvet"/>
    <property type="match status" value="2"/>
</dbReference>
<feature type="compositionally biased region" description="Basic and acidic residues" evidence="8">
    <location>
        <begin position="419"/>
        <end position="429"/>
    </location>
</feature>
<dbReference type="PANTHER" id="PTHR33572">
    <property type="entry name" value="SPORE DEVELOPMENT REGULATOR VOSA"/>
    <property type="match status" value="1"/>
</dbReference>
<dbReference type="InterPro" id="IPR021740">
    <property type="entry name" value="Velvet"/>
</dbReference>
<dbReference type="PROSITE" id="PS51186">
    <property type="entry name" value="GNAT"/>
    <property type="match status" value="1"/>
</dbReference>
<dbReference type="InterPro" id="IPR011011">
    <property type="entry name" value="Znf_FYVE_PHD"/>
</dbReference>
<feature type="compositionally biased region" description="Low complexity" evidence="8">
    <location>
        <begin position="461"/>
        <end position="474"/>
    </location>
</feature>
<dbReference type="GO" id="GO:0005634">
    <property type="term" value="C:nucleus"/>
    <property type="evidence" value="ECO:0007669"/>
    <property type="project" value="UniProtKB-SubCell"/>
</dbReference>
<evidence type="ECO:0000259" key="9">
    <source>
        <dbReference type="PROSITE" id="PS51186"/>
    </source>
</evidence>
<feature type="compositionally biased region" description="Basic residues" evidence="8">
    <location>
        <begin position="388"/>
        <end position="405"/>
    </location>
</feature>
<keyword evidence="4" id="KW-0862">Zinc</keyword>
<accession>A0A9P6Z4X1</accession>
<dbReference type="SUPFAM" id="SSF55729">
    <property type="entry name" value="Acyl-CoA N-acyltransferases (Nat)"/>
    <property type="match status" value="1"/>
</dbReference>
<dbReference type="InterPro" id="IPR000182">
    <property type="entry name" value="GNAT_dom"/>
</dbReference>
<dbReference type="SMART" id="SM00249">
    <property type="entry name" value="PHD"/>
    <property type="match status" value="1"/>
</dbReference>
<keyword evidence="2" id="KW-0479">Metal-binding</keyword>
<evidence type="ECO:0000256" key="5">
    <source>
        <dbReference type="ARBA" id="ARBA00023015"/>
    </source>
</evidence>
<evidence type="ECO:0000256" key="7">
    <source>
        <dbReference type="ARBA" id="ARBA00023242"/>
    </source>
</evidence>
<evidence type="ECO:0000256" key="8">
    <source>
        <dbReference type="SAM" id="MobiDB-lite"/>
    </source>
</evidence>
<dbReference type="SUPFAM" id="SSF57903">
    <property type="entry name" value="FYVE/PHD zinc finger"/>
    <property type="match status" value="1"/>
</dbReference>
<dbReference type="InterPro" id="IPR038491">
    <property type="entry name" value="Velvet_dom_sf"/>
</dbReference>
<comment type="caution">
    <text evidence="11">The sequence shown here is derived from an EMBL/GenBank/DDBJ whole genome shotgun (WGS) entry which is preliminary data.</text>
</comment>
<dbReference type="InterPro" id="IPR037525">
    <property type="entry name" value="Velvet_dom"/>
</dbReference>
<dbReference type="CDD" id="cd04301">
    <property type="entry name" value="NAT_SF"/>
    <property type="match status" value="1"/>
</dbReference>
<keyword evidence="5" id="KW-0805">Transcription regulation</keyword>
<evidence type="ECO:0000256" key="6">
    <source>
        <dbReference type="ARBA" id="ARBA00023163"/>
    </source>
</evidence>
<dbReference type="InterPro" id="IPR001965">
    <property type="entry name" value="Znf_PHD"/>
</dbReference>
<gene>
    <name evidence="11" type="ORF">G6F50_005194</name>
</gene>
<feature type="region of interest" description="Disordered" evidence="8">
    <location>
        <begin position="384"/>
        <end position="546"/>
    </location>
</feature>
<feature type="compositionally biased region" description="Basic and acidic residues" evidence="8">
    <location>
        <begin position="502"/>
        <end position="529"/>
    </location>
</feature>
<evidence type="ECO:0000256" key="1">
    <source>
        <dbReference type="ARBA" id="ARBA00004123"/>
    </source>
</evidence>
<organism evidence="11 12">
    <name type="scientific">Rhizopus delemar</name>
    <dbReference type="NCBI Taxonomy" id="936053"/>
    <lineage>
        <taxon>Eukaryota</taxon>
        <taxon>Fungi</taxon>
        <taxon>Fungi incertae sedis</taxon>
        <taxon>Mucoromycota</taxon>
        <taxon>Mucoromycotina</taxon>
        <taxon>Mucoromycetes</taxon>
        <taxon>Mucorales</taxon>
        <taxon>Mucorineae</taxon>
        <taxon>Rhizopodaceae</taxon>
        <taxon>Rhizopus</taxon>
    </lineage>
</organism>
<evidence type="ECO:0000259" key="10">
    <source>
        <dbReference type="PROSITE" id="PS51821"/>
    </source>
</evidence>
<evidence type="ECO:0000256" key="4">
    <source>
        <dbReference type="ARBA" id="ARBA00022833"/>
    </source>
</evidence>
<feature type="domain" description="Velvet" evidence="10">
    <location>
        <begin position="19"/>
        <end position="194"/>
    </location>
</feature>
<name>A0A9P6Z4X1_9FUNG</name>
<evidence type="ECO:0008006" key="13">
    <source>
        <dbReference type="Google" id="ProtNLM"/>
    </source>
</evidence>
<dbReference type="GO" id="GO:0016747">
    <property type="term" value="F:acyltransferase activity, transferring groups other than amino-acyl groups"/>
    <property type="evidence" value="ECO:0007669"/>
    <property type="project" value="InterPro"/>
</dbReference>
<dbReference type="PANTHER" id="PTHR33572:SF18">
    <property type="entry name" value="SPORE DEVELOPMENT REGULATOR VOSA"/>
    <property type="match status" value="1"/>
</dbReference>
<reference evidence="11 12" key="1">
    <citation type="journal article" date="2020" name="Microb. Genom.">
        <title>Genetic diversity of clinical and environmental Mucorales isolates obtained from an investigation of mucormycosis cases among solid organ transplant recipients.</title>
        <authorList>
            <person name="Nguyen M.H."/>
            <person name="Kaul D."/>
            <person name="Muto C."/>
            <person name="Cheng S.J."/>
            <person name="Richter R.A."/>
            <person name="Bruno V.M."/>
            <person name="Liu G."/>
            <person name="Beyhan S."/>
            <person name="Sundermann A.J."/>
            <person name="Mounaud S."/>
            <person name="Pasculle A.W."/>
            <person name="Nierman W.C."/>
            <person name="Driscoll E."/>
            <person name="Cumbie R."/>
            <person name="Clancy C.J."/>
            <person name="Dupont C.L."/>
        </authorList>
    </citation>
    <scope>NUCLEOTIDE SEQUENCE [LARGE SCALE GENOMIC DNA]</scope>
    <source>
        <strain evidence="11 12">GL24</strain>
    </source>
</reference>
<comment type="subcellular location">
    <subcellularLocation>
        <location evidence="1">Nucleus</location>
    </subcellularLocation>
</comment>
<evidence type="ECO:0000313" key="11">
    <source>
        <dbReference type="EMBL" id="KAG1570769.1"/>
    </source>
</evidence>
<feature type="compositionally biased region" description="Acidic residues" evidence="8">
    <location>
        <begin position="491"/>
        <end position="501"/>
    </location>
</feature>
<sequence>MDETVSYHFATVRQRRENRNEIKYHLTIRQQPKQSRMCGIGEKADRRPIDPPPIVQFQVMDPSLPPNDKTYLQNPYYFMYASLMAADLDEELHLLRDGKTRSTTGSVVSSLYHLKDIDNTDAGFFVFPDLSVRMEGSYRLKLSLFEIVGKEVFHCESIISNQFFVYSAKKFPGMEESTFLSRSFADQGLKIRIRKELRQRRKLLKGLTWDEEHVKNNENKYCYCGNGYTEDKPMIRCIQCQQLFHGNCINCLPKPLLFGDIFGTFTCSICSDSGSETYERKGLSWIIIVHLVIYNLIKKAQVEDAKKPDKEKREHYYFRWKEDVCAFIDDYWDYLLPDKQRSATWNNTIASVLSTHSTIFLSGFEKFKQSAWWTLHKIEPPTGEKKTKVVSRAKPNLKKPLKRSKKVEEVQPPRKLRRTHESKMKKEDLIDLSSLSELSSDEEAFSDSESTSQVTERKKTTPLTTTTTTTTKIATPPPPSSVPLRKPVLIVEEEDEEEEKKEEEKKEEEKKEEAKKDEEKKDKSFDIVKSEPSVETPTTTLPLVSLPNPSQKVTQITLQSSQDEWCLLQKLEHATQKLPYPAVRYKRKLAVRRLKRNLGIKLFDLDHHVLQSLRNTKHGLEPISQHTIIPPAVNQQDIHQNQPDGQQLLDKITFTPYASSFASRLFGSIRQRHVLTRDEAWLSSWNGRKLRPFIRRDFESKPSRMLLMASIKACGGKPKKEGIKVSEAVKDESIDYVYFQKEHLVQVNQLLSRSFWEGIDVSESLLFPEYSIVALYKRHVIGCAFMTPEAYVTYIAVDPGWGNAGIGQFMLYHLFQTAISKDVTLHVSANNNAMLLYQKFGFKPEEFIVNFYDKYLPANSAYSKNAFYLRLRR</sequence>
<keyword evidence="3" id="KW-0863">Zinc-finger</keyword>
<keyword evidence="7" id="KW-0539">Nucleus</keyword>
<proteinExistence type="predicted"/>
<evidence type="ECO:0000313" key="12">
    <source>
        <dbReference type="Proteomes" id="UP000740926"/>
    </source>
</evidence>
<feature type="domain" description="N-acetyltransferase" evidence="9">
    <location>
        <begin position="734"/>
        <end position="873"/>
    </location>
</feature>
<evidence type="ECO:0000256" key="2">
    <source>
        <dbReference type="ARBA" id="ARBA00022723"/>
    </source>
</evidence>
<dbReference type="Gene3D" id="3.40.630.30">
    <property type="match status" value="1"/>
</dbReference>
<dbReference type="AlphaFoldDB" id="A0A9P6Z4X1"/>
<dbReference type="GO" id="GO:0008270">
    <property type="term" value="F:zinc ion binding"/>
    <property type="evidence" value="ECO:0007669"/>
    <property type="project" value="UniProtKB-KW"/>
</dbReference>
<keyword evidence="12" id="KW-1185">Reference proteome</keyword>
<dbReference type="Proteomes" id="UP000740926">
    <property type="component" value="Unassembled WGS sequence"/>
</dbReference>
<keyword evidence="6" id="KW-0804">Transcription</keyword>
<dbReference type="InterPro" id="IPR016181">
    <property type="entry name" value="Acyl_CoA_acyltransferase"/>
</dbReference>
<dbReference type="Pfam" id="PF13508">
    <property type="entry name" value="Acetyltransf_7"/>
    <property type="match status" value="1"/>
</dbReference>
<dbReference type="FunFam" id="3.40.630.30:FF:000013">
    <property type="entry name" value="cysteine-rich protein 2-binding protein-like"/>
    <property type="match status" value="1"/>
</dbReference>
<protein>
    <recommendedName>
        <fullName evidence="13">N-acetyltransferase domain-containing protein</fullName>
    </recommendedName>
</protein>
<dbReference type="Gene3D" id="2.60.40.3960">
    <property type="entry name" value="Velvet domain"/>
    <property type="match status" value="1"/>
</dbReference>
<dbReference type="Gene3D" id="3.90.980.20">
    <property type="match status" value="1"/>
</dbReference>
<dbReference type="EMBL" id="JAANIU010000672">
    <property type="protein sequence ID" value="KAG1570769.1"/>
    <property type="molecule type" value="Genomic_DNA"/>
</dbReference>
<dbReference type="PROSITE" id="PS51821">
    <property type="entry name" value="VELVET"/>
    <property type="match status" value="1"/>
</dbReference>